<dbReference type="Proteomes" id="UP000324748">
    <property type="component" value="Unassembled WGS sequence"/>
</dbReference>
<reference evidence="2 3" key="1">
    <citation type="submission" date="2019-05" db="EMBL/GenBank/DDBJ databases">
        <title>Emergence of the Ug99 lineage of the wheat stem rust pathogen through somatic hybridization.</title>
        <authorList>
            <person name="Li F."/>
            <person name="Upadhyaya N.M."/>
            <person name="Sperschneider J."/>
            <person name="Matny O."/>
            <person name="Nguyen-Phuc H."/>
            <person name="Mago R."/>
            <person name="Raley C."/>
            <person name="Miller M.E."/>
            <person name="Silverstein K.A.T."/>
            <person name="Henningsen E."/>
            <person name="Hirsch C.D."/>
            <person name="Visser B."/>
            <person name="Pretorius Z.A."/>
            <person name="Steffenson B.J."/>
            <person name="Schwessinger B."/>
            <person name="Dodds P.N."/>
            <person name="Figueroa M."/>
        </authorList>
    </citation>
    <scope>NUCLEOTIDE SEQUENCE [LARGE SCALE GENOMIC DNA]</scope>
    <source>
        <strain evidence="2">21-0</strain>
    </source>
</reference>
<gene>
    <name evidence="2" type="ORF">PGT21_034994</name>
</gene>
<sequence>METHTTKHQHRHKKRKKSKPKSDPTAVAPSPTQKPERSLVSSTPLARPNGHMLVTPTRTQTPAEPTTLSEPLLRRQTISKRETVGAPAAPVDPLKAIEDTINDPIPIQTKEDLSSIHPALQDGPDLPSDLLITLSQDIPVKLVQEALITHKDLCSFCDQELPDNPSQKLIDLGHYLKGRNDVQRRYHPRNPLALHLPVCFP</sequence>
<feature type="region of interest" description="Disordered" evidence="1">
    <location>
        <begin position="1"/>
        <end position="68"/>
    </location>
</feature>
<accession>A0A5B0MFG6</accession>
<dbReference type="OrthoDB" id="10586969at2759"/>
<feature type="compositionally biased region" description="Polar residues" evidence="1">
    <location>
        <begin position="56"/>
        <end position="68"/>
    </location>
</feature>
<organism evidence="2 3">
    <name type="scientific">Puccinia graminis f. sp. tritici</name>
    <dbReference type="NCBI Taxonomy" id="56615"/>
    <lineage>
        <taxon>Eukaryota</taxon>
        <taxon>Fungi</taxon>
        <taxon>Dikarya</taxon>
        <taxon>Basidiomycota</taxon>
        <taxon>Pucciniomycotina</taxon>
        <taxon>Pucciniomycetes</taxon>
        <taxon>Pucciniales</taxon>
        <taxon>Pucciniaceae</taxon>
        <taxon>Puccinia</taxon>
    </lineage>
</organism>
<protein>
    <submittedName>
        <fullName evidence="2">Uncharacterized protein</fullName>
    </submittedName>
</protein>
<evidence type="ECO:0000256" key="1">
    <source>
        <dbReference type="SAM" id="MobiDB-lite"/>
    </source>
</evidence>
<evidence type="ECO:0000313" key="3">
    <source>
        <dbReference type="Proteomes" id="UP000324748"/>
    </source>
</evidence>
<dbReference type="AlphaFoldDB" id="A0A5B0MFG6"/>
<comment type="caution">
    <text evidence="2">The sequence shown here is derived from an EMBL/GenBank/DDBJ whole genome shotgun (WGS) entry which is preliminary data.</text>
</comment>
<feature type="compositionally biased region" description="Basic residues" evidence="1">
    <location>
        <begin position="1"/>
        <end position="19"/>
    </location>
</feature>
<dbReference type="EMBL" id="VSWC01000157">
    <property type="protein sequence ID" value="KAA1075421.1"/>
    <property type="molecule type" value="Genomic_DNA"/>
</dbReference>
<name>A0A5B0MFG6_PUCGR</name>
<proteinExistence type="predicted"/>
<keyword evidence="3" id="KW-1185">Reference proteome</keyword>
<evidence type="ECO:0000313" key="2">
    <source>
        <dbReference type="EMBL" id="KAA1075421.1"/>
    </source>
</evidence>